<evidence type="ECO:0000313" key="4">
    <source>
        <dbReference type="EMBL" id="PFH59985.1"/>
    </source>
</evidence>
<organism evidence="4 5">
    <name type="scientific">Ophiocordyceps unilateralis</name>
    <name type="common">Zombie-ant fungus</name>
    <name type="synonym">Torrubia unilateralis</name>
    <dbReference type="NCBI Taxonomy" id="268505"/>
    <lineage>
        <taxon>Eukaryota</taxon>
        <taxon>Fungi</taxon>
        <taxon>Dikarya</taxon>
        <taxon>Ascomycota</taxon>
        <taxon>Pezizomycotina</taxon>
        <taxon>Sordariomycetes</taxon>
        <taxon>Hypocreomycetidae</taxon>
        <taxon>Hypocreales</taxon>
        <taxon>Ophiocordycipitaceae</taxon>
        <taxon>Ophiocordyceps</taxon>
    </lineage>
</organism>
<dbReference type="InterPro" id="IPR036514">
    <property type="entry name" value="SGNH_hydro_sf"/>
</dbReference>
<dbReference type="GO" id="GO:0004622">
    <property type="term" value="F:phosphatidylcholine lysophospholipase activity"/>
    <property type="evidence" value="ECO:0007669"/>
    <property type="project" value="TreeGrafter"/>
</dbReference>
<dbReference type="Proteomes" id="UP000037136">
    <property type="component" value="Unassembled WGS sequence"/>
</dbReference>
<keyword evidence="5" id="KW-1185">Reference proteome</keyword>
<name>A0A2A9PEQ7_OPHUN</name>
<protein>
    <recommendedName>
        <fullName evidence="3">SGNH hydrolase-type esterase domain-containing protein</fullName>
    </recommendedName>
</protein>
<evidence type="ECO:0000259" key="3">
    <source>
        <dbReference type="Pfam" id="PF13472"/>
    </source>
</evidence>
<feature type="signal peptide" evidence="2">
    <location>
        <begin position="1"/>
        <end position="20"/>
    </location>
</feature>
<feature type="domain" description="SGNH hydrolase-type esterase" evidence="3">
    <location>
        <begin position="72"/>
        <end position="259"/>
    </location>
</feature>
<dbReference type="Pfam" id="PF13472">
    <property type="entry name" value="Lipase_GDSL_2"/>
    <property type="match status" value="1"/>
</dbReference>
<dbReference type="InterPro" id="IPR013830">
    <property type="entry name" value="SGNH_hydro"/>
</dbReference>
<dbReference type="PANTHER" id="PTHR30383:SF5">
    <property type="entry name" value="SGNH HYDROLASE-TYPE ESTERASE DOMAIN-CONTAINING PROTEIN"/>
    <property type="match status" value="1"/>
</dbReference>
<dbReference type="SUPFAM" id="SSF52266">
    <property type="entry name" value="SGNH hydrolase"/>
    <property type="match status" value="1"/>
</dbReference>
<evidence type="ECO:0000313" key="5">
    <source>
        <dbReference type="Proteomes" id="UP000037136"/>
    </source>
</evidence>
<dbReference type="EMBL" id="LAZP02000159">
    <property type="protein sequence ID" value="PFH59985.1"/>
    <property type="molecule type" value="Genomic_DNA"/>
</dbReference>
<evidence type="ECO:0000256" key="2">
    <source>
        <dbReference type="SAM" id="SignalP"/>
    </source>
</evidence>
<feature type="compositionally biased region" description="Polar residues" evidence="1">
    <location>
        <begin position="40"/>
        <end position="55"/>
    </location>
</feature>
<dbReference type="STRING" id="268505.A0A2A9PEQ7"/>
<dbReference type="OrthoDB" id="2119228at2759"/>
<proteinExistence type="predicted"/>
<dbReference type="PANTHER" id="PTHR30383">
    <property type="entry name" value="THIOESTERASE 1/PROTEASE 1/LYSOPHOSPHOLIPASE L1"/>
    <property type="match status" value="1"/>
</dbReference>
<evidence type="ECO:0000256" key="1">
    <source>
        <dbReference type="SAM" id="MobiDB-lite"/>
    </source>
</evidence>
<dbReference type="InterPro" id="IPR051532">
    <property type="entry name" value="Ester_Hydrolysis_Enzymes"/>
</dbReference>
<sequence length="319" mass="34334">MRAPLLAVACCLLRLTVAAAVGLEVALERDLAPRLVARTNTSSSSVLNPRQNLTAPGNGRGIQSGPQLRLLCAGDSITAGTFSETDGGDGNGYRLRLRDDLSADRVVFAGTETAPNGTMNDGFFAAWPGKTIKFITDNIGPSLQQRPNVILLHAGTNDMNPDPAISTEGNNPAEAVKRLGVLVDRMVETCPDAVVLVAMIINTCNETQAPATQEFQRQIPDMVRQRFEDGRRVLAANITSFPSDQLRDCIHPNNDGYRLLGDYWSDFVRQVPEDWLHDPEEANNAGEPSASASMRLAPLPSMWPMTVAAAIVAGSIVGW</sequence>
<feature type="region of interest" description="Disordered" evidence="1">
    <location>
        <begin position="40"/>
        <end position="62"/>
    </location>
</feature>
<reference evidence="4 5" key="2">
    <citation type="journal article" date="2017" name="Sci. Rep.">
        <title>Ant-infecting Ophiocordyceps genomes reveal a high diversity of potential behavioral manipulation genes and a possible major role for enterotoxins.</title>
        <authorList>
            <person name="de Bekker C."/>
            <person name="Ohm R.A."/>
            <person name="Evans H.C."/>
            <person name="Brachmann A."/>
            <person name="Hughes D.P."/>
        </authorList>
    </citation>
    <scope>NUCLEOTIDE SEQUENCE [LARGE SCALE GENOMIC DNA]</scope>
    <source>
        <strain evidence="4 5">SC16a</strain>
    </source>
</reference>
<dbReference type="CDD" id="cd01833">
    <property type="entry name" value="XynB_like"/>
    <property type="match status" value="1"/>
</dbReference>
<keyword evidence="2" id="KW-0732">Signal</keyword>
<reference evidence="4 5" key="1">
    <citation type="journal article" date="2015" name="BMC Genomics">
        <title>Gene expression during zombie ant biting behavior reflects the complexity underlying fungal parasitic behavioral manipulation.</title>
        <authorList>
            <person name="de Bekker C."/>
            <person name="Ohm R.A."/>
            <person name="Loreto R.G."/>
            <person name="Sebastian A."/>
            <person name="Albert I."/>
            <person name="Merrow M."/>
            <person name="Brachmann A."/>
            <person name="Hughes D.P."/>
        </authorList>
    </citation>
    <scope>NUCLEOTIDE SEQUENCE [LARGE SCALE GENOMIC DNA]</scope>
    <source>
        <strain evidence="4 5">SC16a</strain>
    </source>
</reference>
<gene>
    <name evidence="4" type="ORF">XA68_11599</name>
</gene>
<comment type="caution">
    <text evidence="4">The sequence shown here is derived from an EMBL/GenBank/DDBJ whole genome shotgun (WGS) entry which is preliminary data.</text>
</comment>
<dbReference type="AlphaFoldDB" id="A0A2A9PEQ7"/>
<feature type="chain" id="PRO_5012337664" description="SGNH hydrolase-type esterase domain-containing protein" evidence="2">
    <location>
        <begin position="21"/>
        <end position="319"/>
    </location>
</feature>
<accession>A0A2A9PEQ7</accession>
<dbReference type="Gene3D" id="3.40.50.1110">
    <property type="entry name" value="SGNH hydrolase"/>
    <property type="match status" value="1"/>
</dbReference>